<dbReference type="AlphaFoldDB" id="A0A6J4R2Q8"/>
<feature type="compositionally biased region" description="Basic and acidic residues" evidence="1">
    <location>
        <begin position="35"/>
        <end position="47"/>
    </location>
</feature>
<evidence type="ECO:0000256" key="1">
    <source>
        <dbReference type="SAM" id="MobiDB-lite"/>
    </source>
</evidence>
<sequence length="47" mass="5090">GESSSRWRREARARRGRGAPGGTNTRTPRGAPGEADTRKGTREGPRL</sequence>
<protein>
    <submittedName>
        <fullName evidence="2">Uncharacterized protein</fullName>
    </submittedName>
</protein>
<name>A0A6J4R2Q8_9ACTN</name>
<gene>
    <name evidence="2" type="ORF">AVDCRST_MAG14-1996</name>
</gene>
<organism evidence="2">
    <name type="scientific">uncultured Rubrobacteraceae bacterium</name>
    <dbReference type="NCBI Taxonomy" id="349277"/>
    <lineage>
        <taxon>Bacteria</taxon>
        <taxon>Bacillati</taxon>
        <taxon>Actinomycetota</taxon>
        <taxon>Rubrobacteria</taxon>
        <taxon>Rubrobacterales</taxon>
        <taxon>Rubrobacteraceae</taxon>
        <taxon>environmental samples</taxon>
    </lineage>
</organism>
<feature type="region of interest" description="Disordered" evidence="1">
    <location>
        <begin position="1"/>
        <end position="47"/>
    </location>
</feature>
<dbReference type="EMBL" id="CADCVG010000084">
    <property type="protein sequence ID" value="CAA9458246.1"/>
    <property type="molecule type" value="Genomic_DNA"/>
</dbReference>
<proteinExistence type="predicted"/>
<evidence type="ECO:0000313" key="2">
    <source>
        <dbReference type="EMBL" id="CAA9458246.1"/>
    </source>
</evidence>
<accession>A0A6J4R2Q8</accession>
<feature type="non-terminal residue" evidence="2">
    <location>
        <position position="1"/>
    </location>
</feature>
<feature type="compositionally biased region" description="Basic and acidic residues" evidence="1">
    <location>
        <begin position="1"/>
        <end position="10"/>
    </location>
</feature>
<reference evidence="2" key="1">
    <citation type="submission" date="2020-02" db="EMBL/GenBank/DDBJ databases">
        <authorList>
            <person name="Meier V. D."/>
        </authorList>
    </citation>
    <scope>NUCLEOTIDE SEQUENCE</scope>
    <source>
        <strain evidence="2">AVDCRST_MAG14</strain>
    </source>
</reference>
<feature type="non-terminal residue" evidence="2">
    <location>
        <position position="47"/>
    </location>
</feature>
<feature type="compositionally biased region" description="Low complexity" evidence="1">
    <location>
        <begin position="22"/>
        <end position="33"/>
    </location>
</feature>